<keyword evidence="3" id="KW-1185">Reference proteome</keyword>
<evidence type="ECO:0000313" key="3">
    <source>
        <dbReference type="Proteomes" id="UP000634134"/>
    </source>
</evidence>
<comment type="caution">
    <text evidence="2">The sequence shown here is derived from an EMBL/GenBank/DDBJ whole genome shotgun (WGS) entry which is preliminary data.</text>
</comment>
<accession>A0ABR9WGG4</accession>
<evidence type="ECO:0000256" key="1">
    <source>
        <dbReference type="SAM" id="MobiDB-lite"/>
    </source>
</evidence>
<evidence type="ECO:0000313" key="2">
    <source>
        <dbReference type="EMBL" id="MBE9464579.1"/>
    </source>
</evidence>
<protein>
    <submittedName>
        <fullName evidence="2">Uncharacterized protein</fullName>
    </submittedName>
</protein>
<name>A0ABR9WGG4_9BACT</name>
<dbReference type="RefSeq" id="WP_194122629.1">
    <property type="nucleotide sequence ID" value="NZ_JACYGY010000001.1"/>
</dbReference>
<dbReference type="Proteomes" id="UP000634134">
    <property type="component" value="Unassembled WGS sequence"/>
</dbReference>
<gene>
    <name evidence="2" type="ORF">IEE83_22065</name>
</gene>
<sequence>MITKRKDPDILDTSKPILAAPIYPDYPENTPQGRMPKDDPELTRKSDKDDEIDVTDEIVDAPLDSLEDDDEDEW</sequence>
<reference evidence="3" key="1">
    <citation type="submission" date="2023-07" db="EMBL/GenBank/DDBJ databases">
        <title>Dyadobacter sp. nov 'subterranea' isolated from contaminted grondwater.</title>
        <authorList>
            <person name="Szabo I."/>
            <person name="Al-Omari J."/>
            <person name="Szerdahelyi S.G."/>
            <person name="Rado J."/>
        </authorList>
    </citation>
    <scope>NUCLEOTIDE SEQUENCE [LARGE SCALE GENOMIC DNA]</scope>
    <source>
        <strain evidence="3">UP-52</strain>
    </source>
</reference>
<dbReference type="EMBL" id="JACYGY010000001">
    <property type="protein sequence ID" value="MBE9464579.1"/>
    <property type="molecule type" value="Genomic_DNA"/>
</dbReference>
<feature type="region of interest" description="Disordered" evidence="1">
    <location>
        <begin position="1"/>
        <end position="74"/>
    </location>
</feature>
<feature type="compositionally biased region" description="Acidic residues" evidence="1">
    <location>
        <begin position="49"/>
        <end position="74"/>
    </location>
</feature>
<organism evidence="2 3">
    <name type="scientific">Dyadobacter subterraneus</name>
    <dbReference type="NCBI Taxonomy" id="2773304"/>
    <lineage>
        <taxon>Bacteria</taxon>
        <taxon>Pseudomonadati</taxon>
        <taxon>Bacteroidota</taxon>
        <taxon>Cytophagia</taxon>
        <taxon>Cytophagales</taxon>
        <taxon>Spirosomataceae</taxon>
        <taxon>Dyadobacter</taxon>
    </lineage>
</organism>
<proteinExistence type="predicted"/>
<feature type="compositionally biased region" description="Basic and acidic residues" evidence="1">
    <location>
        <begin position="35"/>
        <end position="48"/>
    </location>
</feature>